<proteinExistence type="predicted"/>
<sequence length="176" mass="19809">MVIDADVLQSASARSGDAKAVACREALEAIRQVRHFVVQTPLLEEEWDNHASEYSLDWLVQMESRRRVVHTVEEPRTGLDGALRKLPVTPEVLAIMLKDCHLLEAALAADHVVISKDEKAYAHFYHASASISQIRPVMWASPMRVADECTGWLLAGAKPETKRRVGKRPHRKHPDF</sequence>
<organism evidence="1 2">
    <name type="scientific">Hymenobacter aranciens</name>
    <dbReference type="NCBI Taxonomy" id="3063996"/>
    <lineage>
        <taxon>Bacteria</taxon>
        <taxon>Pseudomonadati</taxon>
        <taxon>Bacteroidota</taxon>
        <taxon>Cytophagia</taxon>
        <taxon>Cytophagales</taxon>
        <taxon>Hymenobacteraceae</taxon>
        <taxon>Hymenobacter</taxon>
    </lineage>
</organism>
<comment type="caution">
    <text evidence="1">The sequence shown here is derived from an EMBL/GenBank/DDBJ whole genome shotgun (WGS) entry which is preliminary data.</text>
</comment>
<dbReference type="EMBL" id="JAUQSY010000024">
    <property type="protein sequence ID" value="MDO7877711.1"/>
    <property type="molecule type" value="Genomic_DNA"/>
</dbReference>
<keyword evidence="2" id="KW-1185">Reference proteome</keyword>
<protein>
    <recommendedName>
        <fullName evidence="3">PIN domain-containing protein</fullName>
    </recommendedName>
</protein>
<evidence type="ECO:0008006" key="3">
    <source>
        <dbReference type="Google" id="ProtNLM"/>
    </source>
</evidence>
<accession>A0ABT9BHJ6</accession>
<evidence type="ECO:0000313" key="1">
    <source>
        <dbReference type="EMBL" id="MDO7877711.1"/>
    </source>
</evidence>
<reference evidence="1" key="1">
    <citation type="submission" date="2023-07" db="EMBL/GenBank/DDBJ databases">
        <authorList>
            <person name="Kim M.K."/>
        </authorList>
    </citation>
    <scope>NUCLEOTIDE SEQUENCE</scope>
    <source>
        <strain evidence="1">ASUV-10-1</strain>
    </source>
</reference>
<evidence type="ECO:0000313" key="2">
    <source>
        <dbReference type="Proteomes" id="UP001176429"/>
    </source>
</evidence>
<dbReference type="Proteomes" id="UP001176429">
    <property type="component" value="Unassembled WGS sequence"/>
</dbReference>
<name>A0ABT9BHJ6_9BACT</name>
<gene>
    <name evidence="1" type="ORF">Q5H93_23445</name>
</gene>